<protein>
    <submittedName>
        <fullName evidence="6">Dipeptide transport ATP-binding protein DppD</fullName>
    </submittedName>
</protein>
<dbReference type="GO" id="GO:0055085">
    <property type="term" value="P:transmembrane transport"/>
    <property type="evidence" value="ECO:0007669"/>
    <property type="project" value="UniProtKB-ARBA"/>
</dbReference>
<evidence type="ECO:0000259" key="5">
    <source>
        <dbReference type="PROSITE" id="PS50893"/>
    </source>
</evidence>
<dbReference type="Pfam" id="PF00005">
    <property type="entry name" value="ABC_tran"/>
    <property type="match status" value="2"/>
</dbReference>
<dbReference type="NCBIfam" id="NF007739">
    <property type="entry name" value="PRK10419.1"/>
    <property type="match status" value="2"/>
</dbReference>
<dbReference type="CDD" id="cd03257">
    <property type="entry name" value="ABC_NikE_OppD_transporters"/>
    <property type="match status" value="2"/>
</dbReference>
<gene>
    <name evidence="6" type="ORF">AVDCRST_MAG10-869</name>
</gene>
<dbReference type="GO" id="GO:0005524">
    <property type="term" value="F:ATP binding"/>
    <property type="evidence" value="ECO:0007669"/>
    <property type="project" value="UniProtKB-KW"/>
</dbReference>
<dbReference type="AlphaFoldDB" id="A0A6J4HKJ5"/>
<proteinExistence type="inferred from homology"/>
<keyword evidence="2" id="KW-0813">Transport</keyword>
<dbReference type="InterPro" id="IPR017871">
    <property type="entry name" value="ABC_transporter-like_CS"/>
</dbReference>
<dbReference type="InterPro" id="IPR003439">
    <property type="entry name" value="ABC_transporter-like_ATP-bd"/>
</dbReference>
<dbReference type="PANTHER" id="PTHR43776">
    <property type="entry name" value="TRANSPORT ATP-BINDING PROTEIN"/>
    <property type="match status" value="1"/>
</dbReference>
<name>A0A6J4HKJ5_9ACTN</name>
<dbReference type="EMBL" id="CADCTB010000058">
    <property type="protein sequence ID" value="CAA9225033.1"/>
    <property type="molecule type" value="Genomic_DNA"/>
</dbReference>
<dbReference type="PANTHER" id="PTHR43776:SF7">
    <property type="entry name" value="D,D-DIPEPTIDE TRANSPORT ATP-BINDING PROTEIN DDPF-RELATED"/>
    <property type="match status" value="1"/>
</dbReference>
<dbReference type="InterPro" id="IPR003593">
    <property type="entry name" value="AAA+_ATPase"/>
</dbReference>
<keyword evidence="3" id="KW-0547">Nucleotide-binding</keyword>
<comment type="similarity">
    <text evidence="1">Belongs to the ABC transporter superfamily.</text>
</comment>
<evidence type="ECO:0000256" key="4">
    <source>
        <dbReference type="ARBA" id="ARBA00022840"/>
    </source>
</evidence>
<dbReference type="InterPro" id="IPR050319">
    <property type="entry name" value="ABC_transp_ATP-bind"/>
</dbReference>
<dbReference type="PROSITE" id="PS50893">
    <property type="entry name" value="ABC_TRANSPORTER_2"/>
    <property type="match status" value="2"/>
</dbReference>
<feature type="domain" description="ABC transporter" evidence="5">
    <location>
        <begin position="327"/>
        <end position="577"/>
    </location>
</feature>
<dbReference type="SMART" id="SM00382">
    <property type="entry name" value="AAA"/>
    <property type="match status" value="2"/>
</dbReference>
<dbReference type="GO" id="GO:0016887">
    <property type="term" value="F:ATP hydrolysis activity"/>
    <property type="evidence" value="ECO:0007669"/>
    <property type="project" value="InterPro"/>
</dbReference>
<sequence length="602" mass="64545">MTTSGGDPVLDVRELKVTYPGPPAVRAVDGISLAVGRGECLGILGESGSGKSTMARAVLGLATDAEVLGAIRLGDRDLAGLDEKGWRQVRWRRISLAFQSTASLNPVLRIGAQLTEPLRVHLDMSADQAEDRAKELLTDVGLGDWALGRYPRELSGGQRRLVLLAMALACRPEVAILDEPTAGLDPATRNRVLDLLGRVRQETGTALIVMSHDADALEAVADRVAVLYRGWLAEEGPARRVLGDPRNPYSWALLNARPTLASVKDLRGIRGSPPDPTLVALGCPFYGRCHQGREGVCTESRPPLLPPDGEDGARVVACSRGGVVALLSARGMRKTYPGPGTLLHRSRTTVVDDVSLEVREGEVLGLVGSTGAGKSTLGMMLVRLLDADGGTVTFDGADLLGAHGKELKGLRARVQMLFQDPFESLSPRLTIGEAIREPLDVQDIGDAGSRMEQVRRTITDCRLPATDDFLARHTHELSGGQLQRVALARALVLEPKLLVADEAVSMLDPSEQAKMIQLLKHLQVERGMSMIFISHDLSVVLRVADRVLVLDHGRVVEEGAGGTLLVAPQHPVTRALLAASGRDLLFADGHIPSSDQLERTAR</sequence>
<evidence type="ECO:0000313" key="6">
    <source>
        <dbReference type="EMBL" id="CAA9225033.1"/>
    </source>
</evidence>
<feature type="domain" description="ABC transporter" evidence="5">
    <location>
        <begin position="12"/>
        <end position="254"/>
    </location>
</feature>
<dbReference type="NCBIfam" id="TIGR01727">
    <property type="entry name" value="oligo_HPY"/>
    <property type="match status" value="1"/>
</dbReference>
<reference evidence="6" key="1">
    <citation type="submission" date="2020-02" db="EMBL/GenBank/DDBJ databases">
        <authorList>
            <person name="Meier V. D."/>
        </authorList>
    </citation>
    <scope>NUCLEOTIDE SEQUENCE</scope>
    <source>
        <strain evidence="6">AVDCRST_MAG10</strain>
    </source>
</reference>
<dbReference type="GO" id="GO:0015833">
    <property type="term" value="P:peptide transport"/>
    <property type="evidence" value="ECO:0007669"/>
    <property type="project" value="InterPro"/>
</dbReference>
<dbReference type="InterPro" id="IPR013563">
    <property type="entry name" value="Oligopep_ABC_C"/>
</dbReference>
<dbReference type="Pfam" id="PF08352">
    <property type="entry name" value="oligo_HPY"/>
    <property type="match status" value="1"/>
</dbReference>
<dbReference type="SUPFAM" id="SSF52540">
    <property type="entry name" value="P-loop containing nucleoside triphosphate hydrolases"/>
    <property type="match status" value="2"/>
</dbReference>
<dbReference type="PROSITE" id="PS00211">
    <property type="entry name" value="ABC_TRANSPORTER_1"/>
    <property type="match status" value="2"/>
</dbReference>
<evidence type="ECO:0000256" key="1">
    <source>
        <dbReference type="ARBA" id="ARBA00005417"/>
    </source>
</evidence>
<evidence type="ECO:0000256" key="2">
    <source>
        <dbReference type="ARBA" id="ARBA00022448"/>
    </source>
</evidence>
<organism evidence="6">
    <name type="scientific">uncultured Acidimicrobiales bacterium</name>
    <dbReference type="NCBI Taxonomy" id="310071"/>
    <lineage>
        <taxon>Bacteria</taxon>
        <taxon>Bacillati</taxon>
        <taxon>Actinomycetota</taxon>
        <taxon>Acidimicrobiia</taxon>
        <taxon>Acidimicrobiales</taxon>
        <taxon>environmental samples</taxon>
    </lineage>
</organism>
<evidence type="ECO:0000256" key="3">
    <source>
        <dbReference type="ARBA" id="ARBA00022741"/>
    </source>
</evidence>
<accession>A0A6J4HKJ5</accession>
<keyword evidence="4 6" id="KW-0067">ATP-binding</keyword>
<dbReference type="InterPro" id="IPR027417">
    <property type="entry name" value="P-loop_NTPase"/>
</dbReference>
<dbReference type="Gene3D" id="3.40.50.300">
    <property type="entry name" value="P-loop containing nucleotide triphosphate hydrolases"/>
    <property type="match status" value="2"/>
</dbReference>
<dbReference type="NCBIfam" id="NF008453">
    <property type="entry name" value="PRK11308.1"/>
    <property type="match status" value="2"/>
</dbReference>